<accession>A0A327RU00</accession>
<evidence type="ECO:0000313" key="2">
    <source>
        <dbReference type="Proteomes" id="UP000248987"/>
    </source>
</evidence>
<dbReference type="AlphaFoldDB" id="A0A327RU00"/>
<gene>
    <name evidence="1" type="ORF">LX77_03573</name>
</gene>
<name>A0A327RU00_9FLAO</name>
<organism evidence="1 2">
    <name type="scientific">Gelidibacter algens</name>
    <dbReference type="NCBI Taxonomy" id="49280"/>
    <lineage>
        <taxon>Bacteria</taxon>
        <taxon>Pseudomonadati</taxon>
        <taxon>Bacteroidota</taxon>
        <taxon>Flavobacteriia</taxon>
        <taxon>Flavobacteriales</taxon>
        <taxon>Flavobacteriaceae</taxon>
        <taxon>Gelidibacter</taxon>
    </lineage>
</organism>
<protein>
    <submittedName>
        <fullName evidence="1">Uncharacterized protein</fullName>
    </submittedName>
</protein>
<dbReference type="Proteomes" id="UP000248987">
    <property type="component" value="Unassembled WGS sequence"/>
</dbReference>
<sequence>MSKSHRWIRIIRYYLKCLWYYVLFPLGAEEDEFTKQWKKKK</sequence>
<comment type="caution">
    <text evidence="1">The sequence shown here is derived from an EMBL/GenBank/DDBJ whole genome shotgun (WGS) entry which is preliminary data.</text>
</comment>
<reference evidence="1 2" key="1">
    <citation type="submission" date="2018-06" db="EMBL/GenBank/DDBJ databases">
        <title>Genomic Encyclopedia of Archaeal and Bacterial Type Strains, Phase II (KMG-II): from individual species to whole genera.</title>
        <authorList>
            <person name="Goeker M."/>
        </authorList>
    </citation>
    <scope>NUCLEOTIDE SEQUENCE [LARGE SCALE GENOMIC DNA]</scope>
    <source>
        <strain evidence="1 2">DSM 12408</strain>
    </source>
</reference>
<dbReference type="EMBL" id="QLLQ01000022">
    <property type="protein sequence ID" value="RAJ19214.1"/>
    <property type="molecule type" value="Genomic_DNA"/>
</dbReference>
<evidence type="ECO:0000313" key="1">
    <source>
        <dbReference type="EMBL" id="RAJ19214.1"/>
    </source>
</evidence>
<keyword evidence="2" id="KW-1185">Reference proteome</keyword>
<proteinExistence type="predicted"/>